<evidence type="ECO:0000313" key="2">
    <source>
        <dbReference type="EMBL" id="AIG55863.1"/>
    </source>
</evidence>
<dbReference type="Gene3D" id="2.40.10.10">
    <property type="entry name" value="Trypsin-like serine proteases"/>
    <property type="match status" value="2"/>
</dbReference>
<dbReference type="InterPro" id="IPR009003">
    <property type="entry name" value="Peptidase_S1_PA"/>
</dbReference>
<organism evidence="2">
    <name type="scientific">Achlya hypogyna</name>
    <name type="common">Oomycete</name>
    <name type="synonym">Protoachlya hypogyna</name>
    <dbReference type="NCBI Taxonomy" id="1202772"/>
    <lineage>
        <taxon>Eukaryota</taxon>
        <taxon>Sar</taxon>
        <taxon>Stramenopiles</taxon>
        <taxon>Oomycota</taxon>
        <taxon>Saprolegniomycetes</taxon>
        <taxon>Saprolegniales</taxon>
        <taxon>Achlyaceae</taxon>
        <taxon>Achlya</taxon>
    </lineage>
</organism>
<dbReference type="InterPro" id="IPR043504">
    <property type="entry name" value="Peptidase_S1_PA_chymotrypsin"/>
</dbReference>
<accession>A0A0A7CN10</accession>
<keyword evidence="1" id="KW-0843">Virulence</keyword>
<evidence type="ECO:0000256" key="1">
    <source>
        <dbReference type="ARBA" id="ARBA00023026"/>
    </source>
</evidence>
<protein>
    <submittedName>
        <fullName evidence="2">Secreted protein</fullName>
    </submittedName>
</protein>
<dbReference type="AlphaFoldDB" id="A0A0A7CN10"/>
<dbReference type="PANTHER" id="PTHR36234:SF5">
    <property type="entry name" value="LYSYL ENDOPEPTIDASE"/>
    <property type="match status" value="1"/>
</dbReference>
<dbReference type="SUPFAM" id="SSF50494">
    <property type="entry name" value="Trypsin-like serine proteases"/>
    <property type="match status" value="1"/>
</dbReference>
<dbReference type="Pfam" id="PF13365">
    <property type="entry name" value="Trypsin_2"/>
    <property type="match status" value="1"/>
</dbReference>
<reference evidence="2" key="1">
    <citation type="journal article" date="2014" name="Genome Biol. Evol.">
        <title>The secreted proteins of Achlya hypogyna and Thraustotheca clavata identify the ancestral oomycete secretome and reveal gene acquisitions by horizontal gene transfer.</title>
        <authorList>
            <person name="Misner I."/>
            <person name="Blouin N."/>
            <person name="Leonard G."/>
            <person name="Richards T.A."/>
            <person name="Lane C.E."/>
        </authorList>
    </citation>
    <scope>NUCLEOTIDE SEQUENCE</scope>
    <source>
        <strain evidence="2">ATCC 48635</strain>
    </source>
</reference>
<dbReference type="NCBIfam" id="NF038127">
    <property type="entry name" value="FDP_fam"/>
    <property type="match status" value="1"/>
</dbReference>
<proteinExistence type="predicted"/>
<sequence length="643" mass="66965">MWVLVVCGLSAAFADFVALNASSTDYHFGARVATDSSPSAFCGVGLLWTSAALFVPTATAMAPQFGFYNVPPTVTVVLRAIDNATTDLTPLLAPSTNRSVLLGPRLYTNYFVVEVSSSAPVCNEAGFGLSITGVVVTTFADLLVETKDRSKSEDFCGTDSSQHIVCKYSKANPQHSMYAYGRPRDSSSTLLHLILRAVLAGYGAVTATSSRTTIASVNQALLHSSHTSTGSQSDADNTQFQFVAESYLCDGILGAVCPGVTEAMSATLVRTNARLDYALLKLNAALPAKYGYLQASTASISVGTAIYIPQHPRAGCKLISNLDDSKAPTTVTSINAPGCSGKGGITYNADTDGGSSGSPVISVATNAVLALHYCGGASCMNTGMQMSRIIADLAPLGLMPANAIASGLPPVIPPFADPTINPLSLGPPFVKQAVIDGVIAQVGSVDKWQTTVDHINFHLAAPGQVIVDVLSYEMSDGTTLFQDVNGDCRIAYFDPVVYVFSNDSKVTYTTYVNDDSNSVNPEDGKADGSISYHDSYLVASLPAGSHTVAIGVTNLGYKDAVTGSNTFSYTQFLGCTGTNTTGGVDGAYRLTLSATVPLTITHAKPTPKMATCTTGDQAVVVDKCVTQFNALYGASASESGSGY</sequence>
<name>A0A0A7CN10_ACHHY</name>
<dbReference type="PANTHER" id="PTHR36234">
    <property type="entry name" value="LYSYL ENDOPEPTIDASE"/>
    <property type="match status" value="1"/>
</dbReference>
<dbReference type="EMBL" id="KM038402">
    <property type="protein sequence ID" value="AIG55863.1"/>
    <property type="molecule type" value="Genomic_DNA"/>
</dbReference>